<reference evidence="2 3" key="1">
    <citation type="journal article" date="2016" name="Virology">
        <title>The genomic content and context of auxiliary metabolic genes in marine cyanomyoviruses.</title>
        <authorList>
            <person name="Crummett L.T."/>
            <person name="Puxty R.J."/>
            <person name="Weihe C."/>
            <person name="Marston M.F."/>
            <person name="Martiny J.B."/>
        </authorList>
    </citation>
    <scope>NUCLEOTIDE SEQUENCE [LARGE SCALE GENOMIC DNA]</scope>
    <source>
        <strain evidence="2">0810PA09</strain>
    </source>
</reference>
<keyword evidence="1" id="KW-1133">Transmembrane helix</keyword>
<dbReference type="Proteomes" id="UP000204364">
    <property type="component" value="Segment"/>
</dbReference>
<dbReference type="GeneID" id="30310057"/>
<dbReference type="KEGG" id="vg:30310057"/>
<proteinExistence type="predicted"/>
<protein>
    <submittedName>
        <fullName evidence="2">Uncharacterized protein</fullName>
    </submittedName>
</protein>
<dbReference type="EMBL" id="KU686210">
    <property type="protein sequence ID" value="AOV61577.1"/>
    <property type="molecule type" value="Genomic_DNA"/>
</dbReference>
<keyword evidence="1" id="KW-0472">Membrane</keyword>
<name>A0A1D8KSM2_9CAUD</name>
<evidence type="ECO:0000313" key="3">
    <source>
        <dbReference type="Proteomes" id="UP000204364"/>
    </source>
</evidence>
<evidence type="ECO:0000313" key="2">
    <source>
        <dbReference type="EMBL" id="AOV61577.1"/>
    </source>
</evidence>
<evidence type="ECO:0000256" key="1">
    <source>
        <dbReference type="SAM" id="Phobius"/>
    </source>
</evidence>
<sequence length="73" mass="8206">MKDNSQIYQSKEKNAPSVEQSGLMANIIGLAQAKEVANLTWRDLFVITWETIVALILVEVWTVGKRGQNDCKN</sequence>
<dbReference type="RefSeq" id="YP_009325093.1">
    <property type="nucleotide sequence ID" value="NC_031944.1"/>
</dbReference>
<keyword evidence="3" id="KW-1185">Reference proteome</keyword>
<keyword evidence="1" id="KW-0812">Transmembrane</keyword>
<accession>A0A1D8KSM2</accession>
<organism evidence="2 3">
    <name type="scientific">Synechococcus phage S-WAM1</name>
    <dbReference type="NCBI Taxonomy" id="1815521"/>
    <lineage>
        <taxon>Viruses</taxon>
        <taxon>Duplodnaviria</taxon>
        <taxon>Heunggongvirae</taxon>
        <taxon>Uroviricota</taxon>
        <taxon>Caudoviricetes</taxon>
        <taxon>Pantevenvirales</taxon>
        <taxon>Kyanoviridae</taxon>
        <taxon>Sokavirus</taxon>
        <taxon>Sokavirus swam1</taxon>
    </lineage>
</organism>
<gene>
    <name evidence="2" type="ORF">P090810_104</name>
</gene>
<feature type="transmembrane region" description="Helical" evidence="1">
    <location>
        <begin position="44"/>
        <end position="64"/>
    </location>
</feature>